<sequence>MISVQNHQQPLSGNKLKQNFSRNTVFAAALGIALAVSSCTPKVGVLRSPDVYGGAVGSEKSKEEKTEEKKAEEAKKAEAANKSIALLLPFQLDRVVVNSMSGEDVKRSALALDFYQGFQLGMNEATKKGGEYALKVMDTQDSELRNVSLAASKDVQEATLIVGPVYPKEIRSFGKGQSNKKVLQVNPLAAAMPTEFNQGNLVSITPPIRIHMRAVATEVASKYSAGDVVLVFDARDNDHRQYIAGIDEEIKKVNPAIVVKHVASVAALTAAMPDLETAFVITGTTEKNQLRSLISGLDAKVREGFDIKLFGHPLWDRFDFTPYSNFYRMDPTITGESHLKVWSTEVQNFQRNYKAQFKVDPSDYAYKGYDAGKYFTNVLNKYGADYADKLQNEEFNGIFSHYKFRYNPQWGYVNEGVLLKTYRNGSFQ</sequence>
<proteinExistence type="predicted"/>
<dbReference type="Proteomes" id="UP000326921">
    <property type="component" value="Chromosome"/>
</dbReference>
<reference evidence="2 3" key="1">
    <citation type="submission" date="2019-10" db="EMBL/GenBank/DDBJ databases">
        <authorList>
            <person name="Dong K."/>
        </authorList>
    </citation>
    <scope>NUCLEOTIDE SEQUENCE [LARGE SCALE GENOMIC DNA]</scope>
    <source>
        <strain evidence="3">dk4302</strain>
    </source>
</reference>
<feature type="compositionally biased region" description="Basic and acidic residues" evidence="1">
    <location>
        <begin position="59"/>
        <end position="74"/>
    </location>
</feature>
<dbReference type="AlphaFoldDB" id="A0A5Q0QAF3"/>
<keyword evidence="3" id="KW-1185">Reference proteome</keyword>
<dbReference type="RefSeq" id="WP_153510923.1">
    <property type="nucleotide sequence ID" value="NZ_CP045652.1"/>
</dbReference>
<evidence type="ECO:0000313" key="2">
    <source>
        <dbReference type="EMBL" id="QGA26254.1"/>
    </source>
</evidence>
<dbReference type="KEGG" id="sphe:GFH32_07905"/>
<gene>
    <name evidence="2" type="ORF">GFH32_07905</name>
</gene>
<accession>A0A5Q0QAF3</accession>
<organism evidence="2 3">
    <name type="scientific">Sphingobacterium zhuxiongii</name>
    <dbReference type="NCBI Taxonomy" id="2662364"/>
    <lineage>
        <taxon>Bacteria</taxon>
        <taxon>Pseudomonadati</taxon>
        <taxon>Bacteroidota</taxon>
        <taxon>Sphingobacteriia</taxon>
        <taxon>Sphingobacteriales</taxon>
        <taxon>Sphingobacteriaceae</taxon>
        <taxon>Sphingobacterium</taxon>
    </lineage>
</organism>
<dbReference type="Gene3D" id="3.40.50.2300">
    <property type="match status" value="2"/>
</dbReference>
<dbReference type="EMBL" id="CP045652">
    <property type="protein sequence ID" value="QGA26254.1"/>
    <property type="molecule type" value="Genomic_DNA"/>
</dbReference>
<dbReference type="SUPFAM" id="SSF53822">
    <property type="entry name" value="Periplasmic binding protein-like I"/>
    <property type="match status" value="1"/>
</dbReference>
<feature type="region of interest" description="Disordered" evidence="1">
    <location>
        <begin position="54"/>
        <end position="74"/>
    </location>
</feature>
<evidence type="ECO:0000313" key="3">
    <source>
        <dbReference type="Proteomes" id="UP000326921"/>
    </source>
</evidence>
<dbReference type="InterPro" id="IPR028082">
    <property type="entry name" value="Peripla_BP_I"/>
</dbReference>
<name>A0A5Q0QAF3_9SPHI</name>
<protein>
    <submittedName>
        <fullName evidence="2">ABC transporter substrate-binding protein</fullName>
    </submittedName>
</protein>
<evidence type="ECO:0000256" key="1">
    <source>
        <dbReference type="SAM" id="MobiDB-lite"/>
    </source>
</evidence>